<dbReference type="EMBL" id="CP043538">
    <property type="protein sequence ID" value="QGY03717.1"/>
    <property type="molecule type" value="Genomic_DNA"/>
</dbReference>
<proteinExistence type="predicted"/>
<name>A0A6B9FMT2_9HYPH</name>
<dbReference type="KEGG" id="mmes:MMSR116_18805"/>
<reference evidence="1 2" key="2">
    <citation type="journal article" date="2013" name="Genome Announc.">
        <title>Draft Genome Sequence of Methylobacterium mesophilicum Strain SR1.6/6, Isolated from Citrus sinensis.</title>
        <authorList>
            <person name="Marinho Almeida D."/>
            <person name="Dini-Andreote F."/>
            <person name="Camargo Neves A.A."/>
            <person name="Juca Ramos R.T."/>
            <person name="Andreote F.D."/>
            <person name="Carneiro A.R."/>
            <person name="Oliveira de Souza Lima A."/>
            <person name="Caracciolo Gomes de Sa P.H."/>
            <person name="Ribeiro Barbosa M.S."/>
            <person name="Araujo W.L."/>
            <person name="Silva A."/>
        </authorList>
    </citation>
    <scope>NUCLEOTIDE SEQUENCE [LARGE SCALE GENOMIC DNA]</scope>
    <source>
        <strain evidence="1 2">SR1.6/6</strain>
    </source>
</reference>
<reference evidence="1 2" key="1">
    <citation type="journal article" date="2012" name="Genet. Mol. Biol.">
        <title>Analysis of 16S rRNA and mxaF genes revealing insights into Methylobacterium niche-specific plant association.</title>
        <authorList>
            <person name="Dourado M.N."/>
            <person name="Andreote F.D."/>
            <person name="Dini-Andreote F."/>
            <person name="Conti R."/>
            <person name="Araujo J.M."/>
            <person name="Araujo W.L."/>
        </authorList>
    </citation>
    <scope>NUCLEOTIDE SEQUENCE [LARGE SCALE GENOMIC DNA]</scope>
    <source>
        <strain evidence="1 2">SR1.6/6</strain>
    </source>
</reference>
<gene>
    <name evidence="1" type="ORF">MMSR116_18805</name>
</gene>
<evidence type="ECO:0000313" key="2">
    <source>
        <dbReference type="Proteomes" id="UP000012488"/>
    </source>
</evidence>
<protein>
    <submittedName>
        <fullName evidence="1">Uncharacterized protein</fullName>
    </submittedName>
</protein>
<dbReference type="AlphaFoldDB" id="A0A6B9FMT2"/>
<accession>A0A6B9FMT2</accession>
<evidence type="ECO:0000313" key="1">
    <source>
        <dbReference type="EMBL" id="QGY03717.1"/>
    </source>
</evidence>
<sequence length="93" mass="9770">MSGAPAGYIDGFHNPRRRHAALGFTSPTQFERGIAPQTALTQLKLVQAEASPSTTCSSSSVLADPLKQLGPKLAGQAPAIRRTIRNRAACRGA</sequence>
<dbReference type="Proteomes" id="UP000012488">
    <property type="component" value="Chromosome"/>
</dbReference>
<organism evidence="1 2">
    <name type="scientific">Methylobacterium mesophilicum SR1.6/6</name>
    <dbReference type="NCBI Taxonomy" id="908290"/>
    <lineage>
        <taxon>Bacteria</taxon>
        <taxon>Pseudomonadati</taxon>
        <taxon>Pseudomonadota</taxon>
        <taxon>Alphaproteobacteria</taxon>
        <taxon>Hyphomicrobiales</taxon>
        <taxon>Methylobacteriaceae</taxon>
        <taxon>Methylobacterium</taxon>
    </lineage>
</organism>